<comment type="subunit">
    <text evidence="8">Component of the Sec protein translocase complex. Heterotrimer consisting of SecY, SecE and SecG subunits. The heterotrimers can form oligomers, although 1 heterotrimer is thought to be able to translocate proteins. Interacts with the ribosome. Interacts with SecDF, and other proteins may be involved. Interacts with SecA.</text>
</comment>
<dbReference type="GO" id="GO:0005886">
    <property type="term" value="C:plasma membrane"/>
    <property type="evidence" value="ECO:0007669"/>
    <property type="project" value="UniProtKB-SubCell"/>
</dbReference>
<evidence type="ECO:0000256" key="5">
    <source>
        <dbReference type="ARBA" id="ARBA00022989"/>
    </source>
</evidence>
<evidence type="ECO:0000256" key="3">
    <source>
        <dbReference type="ARBA" id="ARBA00022692"/>
    </source>
</evidence>
<dbReference type="NCBIfam" id="TIGR00964">
    <property type="entry name" value="secE_bact"/>
    <property type="match status" value="1"/>
</dbReference>
<dbReference type="GO" id="GO:0065002">
    <property type="term" value="P:intracellular protein transmembrane transport"/>
    <property type="evidence" value="ECO:0007669"/>
    <property type="project" value="UniProtKB-UniRule"/>
</dbReference>
<keyword evidence="6 8" id="KW-0811">Translocation</keyword>
<dbReference type="GO" id="GO:0009306">
    <property type="term" value="P:protein secretion"/>
    <property type="evidence" value="ECO:0007669"/>
    <property type="project" value="UniProtKB-UniRule"/>
</dbReference>
<sequence length="77" mass="8600">MAVGKDVKAKGTNKNIIASLINVFKEYKAEIKRITWPTKDEFKKAVIAVAVLCTIYVVYVGVLDSAFKSLFDLIFSK</sequence>
<evidence type="ECO:0000256" key="8">
    <source>
        <dbReference type="HAMAP-Rule" id="MF_00422"/>
    </source>
</evidence>
<protein>
    <recommendedName>
        <fullName evidence="8">Protein translocase subunit SecE</fullName>
    </recommendedName>
</protein>
<dbReference type="Pfam" id="PF00584">
    <property type="entry name" value="SecE"/>
    <property type="match status" value="1"/>
</dbReference>
<organism evidence="9 10">
    <name type="scientific">Clostridium oryzae</name>
    <dbReference type="NCBI Taxonomy" id="1450648"/>
    <lineage>
        <taxon>Bacteria</taxon>
        <taxon>Bacillati</taxon>
        <taxon>Bacillota</taxon>
        <taxon>Clostridia</taxon>
        <taxon>Eubacteriales</taxon>
        <taxon>Clostridiaceae</taxon>
        <taxon>Clostridium</taxon>
    </lineage>
</organism>
<dbReference type="InterPro" id="IPR005807">
    <property type="entry name" value="SecE_bac"/>
</dbReference>
<evidence type="ECO:0000313" key="10">
    <source>
        <dbReference type="Proteomes" id="UP000190080"/>
    </source>
</evidence>
<accession>A0A1V4ILA7</accession>
<dbReference type="GO" id="GO:0006605">
    <property type="term" value="P:protein targeting"/>
    <property type="evidence" value="ECO:0007669"/>
    <property type="project" value="UniProtKB-UniRule"/>
</dbReference>
<dbReference type="PROSITE" id="PS01067">
    <property type="entry name" value="SECE_SEC61G"/>
    <property type="match status" value="1"/>
</dbReference>
<dbReference type="HAMAP" id="MF_00422">
    <property type="entry name" value="SecE"/>
    <property type="match status" value="1"/>
</dbReference>
<keyword evidence="2 8" id="KW-0813">Transport</keyword>
<dbReference type="GO" id="GO:0043952">
    <property type="term" value="P:protein transport by the Sec complex"/>
    <property type="evidence" value="ECO:0007669"/>
    <property type="project" value="UniProtKB-UniRule"/>
</dbReference>
<evidence type="ECO:0000256" key="1">
    <source>
        <dbReference type="ARBA" id="ARBA00004370"/>
    </source>
</evidence>
<dbReference type="GO" id="GO:0008320">
    <property type="term" value="F:protein transmembrane transporter activity"/>
    <property type="evidence" value="ECO:0007669"/>
    <property type="project" value="UniProtKB-UniRule"/>
</dbReference>
<evidence type="ECO:0000256" key="4">
    <source>
        <dbReference type="ARBA" id="ARBA00022927"/>
    </source>
</evidence>
<dbReference type="STRING" id="1450648.CLORY_26650"/>
<gene>
    <name evidence="8 9" type="primary">secE</name>
    <name evidence="9" type="ORF">CLORY_26650</name>
</gene>
<evidence type="ECO:0000256" key="7">
    <source>
        <dbReference type="ARBA" id="ARBA00023136"/>
    </source>
</evidence>
<dbReference type="Gene3D" id="1.20.5.1030">
    <property type="entry name" value="Preprotein translocase secy subunit"/>
    <property type="match status" value="1"/>
</dbReference>
<proteinExistence type="inferred from homology"/>
<dbReference type="InterPro" id="IPR038379">
    <property type="entry name" value="SecE_sf"/>
</dbReference>
<keyword evidence="7 8" id="KW-0472">Membrane</keyword>
<comment type="caution">
    <text evidence="9">The sequence shown here is derived from an EMBL/GenBank/DDBJ whole genome shotgun (WGS) entry which is preliminary data.</text>
</comment>
<dbReference type="RefSeq" id="WP_079425251.1">
    <property type="nucleotide sequence ID" value="NZ_MZGV01000029.1"/>
</dbReference>
<keyword evidence="10" id="KW-1185">Reference proteome</keyword>
<comment type="subcellular location">
    <subcellularLocation>
        <location evidence="8">Cell membrane</location>
        <topology evidence="8">Single-pass membrane protein</topology>
    </subcellularLocation>
    <subcellularLocation>
        <location evidence="1">Membrane</location>
    </subcellularLocation>
</comment>
<keyword evidence="5 8" id="KW-1133">Transmembrane helix</keyword>
<reference evidence="9 10" key="1">
    <citation type="submission" date="2017-03" db="EMBL/GenBank/DDBJ databases">
        <title>Genome sequence of Clostridium oryzae DSM 28571.</title>
        <authorList>
            <person name="Poehlein A."/>
            <person name="Daniel R."/>
        </authorList>
    </citation>
    <scope>NUCLEOTIDE SEQUENCE [LARGE SCALE GENOMIC DNA]</scope>
    <source>
        <strain evidence="9 10">DSM 28571</strain>
    </source>
</reference>
<dbReference type="EMBL" id="MZGV01000029">
    <property type="protein sequence ID" value="OPJ60614.1"/>
    <property type="molecule type" value="Genomic_DNA"/>
</dbReference>
<evidence type="ECO:0000256" key="6">
    <source>
        <dbReference type="ARBA" id="ARBA00023010"/>
    </source>
</evidence>
<dbReference type="AlphaFoldDB" id="A0A1V4ILA7"/>
<dbReference type="OrthoDB" id="9799073at2"/>
<dbReference type="Proteomes" id="UP000190080">
    <property type="component" value="Unassembled WGS sequence"/>
</dbReference>
<dbReference type="InterPro" id="IPR001901">
    <property type="entry name" value="Translocase_SecE/Sec61-g"/>
</dbReference>
<keyword evidence="8" id="KW-1003">Cell membrane</keyword>
<comment type="similarity">
    <text evidence="8">Belongs to the SecE/SEC61-gamma family.</text>
</comment>
<feature type="transmembrane region" description="Helical" evidence="8">
    <location>
        <begin position="45"/>
        <end position="67"/>
    </location>
</feature>
<name>A0A1V4ILA7_9CLOT</name>
<evidence type="ECO:0000313" key="9">
    <source>
        <dbReference type="EMBL" id="OPJ60614.1"/>
    </source>
</evidence>
<comment type="function">
    <text evidence="8">Essential subunit of the Sec protein translocation channel SecYEG. Clamps together the 2 halves of SecY. May contact the channel plug during translocation.</text>
</comment>
<keyword evidence="3 8" id="KW-0812">Transmembrane</keyword>
<keyword evidence="4 8" id="KW-0653">Protein transport</keyword>
<evidence type="ECO:0000256" key="2">
    <source>
        <dbReference type="ARBA" id="ARBA00022448"/>
    </source>
</evidence>